<keyword evidence="2" id="KW-1185">Reference proteome</keyword>
<sequence length="251" mass="27956">MKKIFYSLLSITTLCCDADRTELPPPKTFDLQKLEARLYGRKILEVTIFRPVPDRPDSTHLRIKNLSGSVLKRLEFFLESCSKESSSSEDCGSDIFISVNPSKPLANENEVTEKLTKFIDLTKSSSIYITSFESDSASQYSIANKYPYSLIKITRKSNVDTITLTGTGKVYMRADGTFFCRGNVFTDSSSDPVRIEVEGTVSKGNRVHASYSPQNGKSLPTTLFGTITDKLISIESDSANTLIEKAEIKLR</sequence>
<dbReference type="RefSeq" id="WP_138366695.1">
    <property type="nucleotide sequence ID" value="NZ_VCEJ01000004.1"/>
</dbReference>
<name>A0A5R9KYH8_9BACT</name>
<dbReference type="OrthoDB" id="9849970at2"/>
<gene>
    <name evidence="1" type="ORF">FEN17_17975</name>
</gene>
<dbReference type="AlphaFoldDB" id="A0A5R9KYH8"/>
<evidence type="ECO:0000313" key="1">
    <source>
        <dbReference type="EMBL" id="TLV01324.1"/>
    </source>
</evidence>
<dbReference type="Proteomes" id="UP000306402">
    <property type="component" value="Unassembled WGS sequence"/>
</dbReference>
<evidence type="ECO:0000313" key="2">
    <source>
        <dbReference type="Proteomes" id="UP000306402"/>
    </source>
</evidence>
<reference evidence="1 2" key="1">
    <citation type="submission" date="2019-05" db="EMBL/GenBank/DDBJ databases">
        <authorList>
            <person name="Qu J.-H."/>
        </authorList>
    </citation>
    <scope>NUCLEOTIDE SEQUENCE [LARGE SCALE GENOMIC DNA]</scope>
    <source>
        <strain evidence="1 2">T17</strain>
    </source>
</reference>
<organism evidence="1 2">
    <name type="scientific">Dyadobacter luticola</name>
    <dbReference type="NCBI Taxonomy" id="1979387"/>
    <lineage>
        <taxon>Bacteria</taxon>
        <taxon>Pseudomonadati</taxon>
        <taxon>Bacteroidota</taxon>
        <taxon>Cytophagia</taxon>
        <taxon>Cytophagales</taxon>
        <taxon>Spirosomataceae</taxon>
        <taxon>Dyadobacter</taxon>
    </lineage>
</organism>
<dbReference type="EMBL" id="VCEJ01000004">
    <property type="protein sequence ID" value="TLV01324.1"/>
    <property type="molecule type" value="Genomic_DNA"/>
</dbReference>
<accession>A0A5R9KYH8</accession>
<protein>
    <submittedName>
        <fullName evidence="1">Uncharacterized protein</fullName>
    </submittedName>
</protein>
<comment type="caution">
    <text evidence="1">The sequence shown here is derived from an EMBL/GenBank/DDBJ whole genome shotgun (WGS) entry which is preliminary data.</text>
</comment>
<proteinExistence type="predicted"/>